<keyword evidence="1 8" id="KW-0813">Transport</keyword>
<dbReference type="InterPro" id="IPR014269">
    <property type="entry name" value="SecY2"/>
</dbReference>
<feature type="transmembrane region" description="Helical" evidence="8">
    <location>
        <begin position="327"/>
        <end position="346"/>
    </location>
</feature>
<name>A0A0S4NMA4_LIMR5</name>
<evidence type="ECO:0000256" key="7">
    <source>
        <dbReference type="ARBA" id="ARBA00023136"/>
    </source>
</evidence>
<dbReference type="Gene3D" id="1.10.3370.10">
    <property type="entry name" value="SecY subunit domain"/>
    <property type="match status" value="1"/>
</dbReference>
<dbReference type="InterPro" id="IPR023201">
    <property type="entry name" value="SecY_dom_sf"/>
</dbReference>
<reference evidence="10" key="2">
    <citation type="submission" date="2011-05" db="EMBL/GenBank/DDBJ databases">
        <authorList>
            <person name="Davey R."/>
        </authorList>
    </citation>
    <scope>NUCLEOTIDE SEQUENCE</scope>
    <source>
        <strain evidence="10">ATCC 53608</strain>
    </source>
</reference>
<dbReference type="HOGENOM" id="CLU_030313_4_0_9"/>
<dbReference type="PANTHER" id="PTHR10906">
    <property type="entry name" value="SECY/SEC61-ALPHA FAMILY MEMBER"/>
    <property type="match status" value="1"/>
</dbReference>
<dbReference type="NCBIfam" id="TIGR02920">
    <property type="entry name" value="acc_sec_Y2"/>
    <property type="match status" value="1"/>
</dbReference>
<dbReference type="Pfam" id="PF00344">
    <property type="entry name" value="SecY"/>
    <property type="match status" value="1"/>
</dbReference>
<feature type="transmembrane region" description="Helical" evidence="8">
    <location>
        <begin position="276"/>
        <end position="295"/>
    </location>
</feature>
<feature type="transmembrane region" description="Helical" evidence="8">
    <location>
        <begin position="129"/>
        <end position="149"/>
    </location>
</feature>
<protein>
    <recommendedName>
        <fullName evidence="8 9">Accessory Sec system protein translocase subunit SecY2</fullName>
    </recommendedName>
</protein>
<accession>A0A0S4NMA4</accession>
<dbReference type="GO" id="GO:0006605">
    <property type="term" value="P:protein targeting"/>
    <property type="evidence" value="ECO:0007669"/>
    <property type="project" value="UniProtKB-UniRule"/>
</dbReference>
<reference evidence="10" key="1">
    <citation type="journal article" date="2011" name="J. Bacteriol.">
        <title>Genome sequence of the vertebrate gut symbiont Lactobacillus reuteri ATCC 53608.</title>
        <authorList>
            <person name="Heavens D."/>
            <person name="Tailford L.E."/>
            <person name="Crossman L."/>
            <person name="Jeffers F."/>
            <person name="Mackenzie D.A."/>
            <person name="Caccamo M."/>
            <person name="Juge N."/>
        </authorList>
    </citation>
    <scope>NUCLEOTIDE SEQUENCE [LARGE SCALE GENOMIC DNA]</scope>
    <source>
        <strain evidence="10">ATCC 53608</strain>
    </source>
</reference>
<feature type="transmembrane region" description="Helical" evidence="8">
    <location>
        <begin position="16"/>
        <end position="37"/>
    </location>
</feature>
<evidence type="ECO:0000256" key="3">
    <source>
        <dbReference type="ARBA" id="ARBA00022692"/>
    </source>
</evidence>
<dbReference type="AlphaFoldDB" id="A0A0S4NMA4"/>
<organism evidence="10">
    <name type="scientific">Limosilactobacillus reuteri subsp. suis (strain ATCC 53608 / LMG 31752 / 1063)</name>
    <name type="common">Lactobacillus reuteri</name>
    <dbReference type="NCBI Taxonomy" id="927703"/>
    <lineage>
        <taxon>Bacteria</taxon>
        <taxon>Bacillati</taxon>
        <taxon>Bacillota</taxon>
        <taxon>Bacilli</taxon>
        <taxon>Lactobacillales</taxon>
        <taxon>Lactobacillaceae</taxon>
        <taxon>Limosilactobacillus</taxon>
    </lineage>
</organism>
<accession>F8KEJ0</accession>
<proteinExistence type="inferred from homology"/>
<evidence type="ECO:0000256" key="2">
    <source>
        <dbReference type="ARBA" id="ARBA00022475"/>
    </source>
</evidence>
<keyword evidence="4 8" id="KW-0653">Protein transport</keyword>
<keyword evidence="7 8" id="KW-0472">Membrane</keyword>
<dbReference type="GO" id="GO:0005886">
    <property type="term" value="C:plasma membrane"/>
    <property type="evidence" value="ECO:0007669"/>
    <property type="project" value="UniProtKB-SubCell"/>
</dbReference>
<feature type="transmembrane region" description="Helical" evidence="8">
    <location>
        <begin position="352"/>
        <end position="373"/>
    </location>
</feature>
<keyword evidence="5 8" id="KW-1133">Transmembrane helix</keyword>
<evidence type="ECO:0000256" key="4">
    <source>
        <dbReference type="ARBA" id="ARBA00022927"/>
    </source>
</evidence>
<dbReference type="SUPFAM" id="SSF103491">
    <property type="entry name" value="Preprotein translocase SecY subunit"/>
    <property type="match status" value="1"/>
</dbReference>
<dbReference type="EMBL" id="FR854365">
    <property type="protein sequence ID" value="CCC03855.1"/>
    <property type="molecule type" value="Genomic_DNA"/>
</dbReference>
<evidence type="ECO:0000313" key="10">
    <source>
        <dbReference type="EMBL" id="CCC03855.1"/>
    </source>
</evidence>
<feature type="transmembrane region" description="Helical" evidence="8">
    <location>
        <begin position="156"/>
        <end position="178"/>
    </location>
</feature>
<feature type="transmembrane region" description="Helical" evidence="8">
    <location>
        <begin position="232"/>
        <end position="256"/>
    </location>
</feature>
<comment type="subunit">
    <text evidence="8">Component of the accessory SecA2/SecY2 protein translocase complex required to export cell wall proteins. May form heterotrimers with SecE and SecG subunits.</text>
</comment>
<comment type="function">
    <text evidence="8">Part of the accessory SecA2/SecY2 system specifically required for export of possible cell wall proteins. The central subunit of a protein translocation channel.</text>
</comment>
<dbReference type="InterPro" id="IPR002208">
    <property type="entry name" value="SecY/SEC61-alpha"/>
</dbReference>
<gene>
    <name evidence="10" type="primary">secY</name>
    <name evidence="8" type="synonym">secY2</name>
    <name evidence="10" type="ORF">LRATCC53608_1103</name>
</gene>
<dbReference type="HAMAP" id="MF_01466">
    <property type="entry name" value="SecY2"/>
    <property type="match status" value="1"/>
</dbReference>
<evidence type="ECO:0000256" key="1">
    <source>
        <dbReference type="ARBA" id="ARBA00022448"/>
    </source>
</evidence>
<dbReference type="PIRSF" id="PIRSF004557">
    <property type="entry name" value="SecY"/>
    <property type="match status" value="1"/>
</dbReference>
<dbReference type="GO" id="GO:0065002">
    <property type="term" value="P:intracellular protein transmembrane transport"/>
    <property type="evidence" value="ECO:0007669"/>
    <property type="project" value="UniProtKB-UniRule"/>
</dbReference>
<dbReference type="PRINTS" id="PR00303">
    <property type="entry name" value="SECYTRNLCASE"/>
</dbReference>
<evidence type="ECO:0000256" key="8">
    <source>
        <dbReference type="HAMAP-Rule" id="MF_01466"/>
    </source>
</evidence>
<feature type="transmembrane region" description="Helical" evidence="8">
    <location>
        <begin position="103"/>
        <end position="123"/>
    </location>
</feature>
<keyword evidence="2 8" id="KW-1003">Cell membrane</keyword>
<comment type="similarity">
    <text evidence="8">Belongs to the SecY/SEC61-alpha family. SecY2 subfamily.</text>
</comment>
<keyword evidence="6 8" id="KW-0811">Translocation</keyword>
<comment type="subcellular location">
    <subcellularLocation>
        <location evidence="8">Cell membrane</location>
        <topology evidence="8">Multi-pass membrane protein</topology>
    </subcellularLocation>
</comment>
<evidence type="ECO:0000256" key="6">
    <source>
        <dbReference type="ARBA" id="ARBA00023010"/>
    </source>
</evidence>
<sequence>MTQKIQLNNLLKRLGATFFILIIYILGCTISLPLVNISTTFRRVLANSSLGIMSFMSGGNLQRLSLFSVGLNPLMISMMIIQLLTMMRLFYFDTFSIKQTMRIQQWLTLIFAIIQSLALTLMLNLTTNLLTSLAVTLMLTAGSLFVVWLGNMNTRFGIGGTITIILFNIISGTLPNLLSSIGKIVGQSYGILWLALIVLASFGLLIFWISFNRAYYPIKMVDTMMSSHDKPIILPLGLNMGAMMTYMVGMSLLMIPTLLANILGPQSLFANPYFEIVLSGILAFALFYFFTFVQFDPKEQAKTMLHNNNYIIGIRPGEPTKKYLQHLVIHVSFFGALLNTIQLSFGLLGSRILGNFAGLAILPMNIIMIVMFMQGIKDQLLMLLFPLRYARLIKDE</sequence>
<evidence type="ECO:0000256" key="5">
    <source>
        <dbReference type="ARBA" id="ARBA00022989"/>
    </source>
</evidence>
<evidence type="ECO:0000256" key="9">
    <source>
        <dbReference type="NCBIfam" id="TIGR02920"/>
    </source>
</evidence>
<feature type="transmembrane region" description="Helical" evidence="8">
    <location>
        <begin position="190"/>
        <end position="211"/>
    </location>
</feature>
<keyword evidence="3 8" id="KW-0812">Transmembrane</keyword>
<dbReference type="RefSeq" id="WP_003675586.1">
    <property type="nucleotide sequence ID" value="NZ_JBKZCH010000044.1"/>
</dbReference>
<feature type="transmembrane region" description="Helical" evidence="8">
    <location>
        <begin position="74"/>
        <end position="91"/>
    </location>
</feature>